<keyword evidence="1" id="KW-0812">Transmembrane</keyword>
<proteinExistence type="predicted"/>
<keyword evidence="1" id="KW-1133">Transmembrane helix</keyword>
<sequence>MGIYCLAIIPLLECPNRWLQICLREKGPSKDLWLSCRGKMHFVVGLCLILLPFLIAYLIYYVIDLVYLMCVESCAKKGDTEAPADVSFSNPNFCKDAFAEDV</sequence>
<dbReference type="EMBL" id="JAUCMV010000004">
    <property type="protein sequence ID" value="KAK0400506.1"/>
    <property type="molecule type" value="Genomic_DNA"/>
</dbReference>
<name>A0AA39H766_9BILA</name>
<reference evidence="2" key="1">
    <citation type="submission" date="2023-06" db="EMBL/GenBank/DDBJ databases">
        <title>Genomic analysis of the entomopathogenic nematode Steinernema hermaphroditum.</title>
        <authorList>
            <person name="Schwarz E.M."/>
            <person name="Heppert J.K."/>
            <person name="Baniya A."/>
            <person name="Schwartz H.T."/>
            <person name="Tan C.-H."/>
            <person name="Antoshechkin I."/>
            <person name="Sternberg P.W."/>
            <person name="Goodrich-Blair H."/>
            <person name="Dillman A.R."/>
        </authorList>
    </citation>
    <scope>NUCLEOTIDE SEQUENCE</scope>
    <source>
        <strain evidence="2">PS9179</strain>
        <tissue evidence="2">Whole animal</tissue>
    </source>
</reference>
<evidence type="ECO:0000313" key="3">
    <source>
        <dbReference type="Proteomes" id="UP001175271"/>
    </source>
</evidence>
<keyword evidence="3" id="KW-1185">Reference proteome</keyword>
<dbReference type="AlphaFoldDB" id="A0AA39H766"/>
<evidence type="ECO:0000313" key="2">
    <source>
        <dbReference type="EMBL" id="KAK0400506.1"/>
    </source>
</evidence>
<feature type="transmembrane region" description="Helical" evidence="1">
    <location>
        <begin position="42"/>
        <end position="63"/>
    </location>
</feature>
<gene>
    <name evidence="2" type="ORF">QR680_015285</name>
</gene>
<evidence type="ECO:0000256" key="1">
    <source>
        <dbReference type="SAM" id="Phobius"/>
    </source>
</evidence>
<protein>
    <submittedName>
        <fullName evidence="2">Uncharacterized protein</fullName>
    </submittedName>
</protein>
<dbReference type="Proteomes" id="UP001175271">
    <property type="component" value="Unassembled WGS sequence"/>
</dbReference>
<accession>A0AA39H766</accession>
<organism evidence="2 3">
    <name type="scientific">Steinernema hermaphroditum</name>
    <dbReference type="NCBI Taxonomy" id="289476"/>
    <lineage>
        <taxon>Eukaryota</taxon>
        <taxon>Metazoa</taxon>
        <taxon>Ecdysozoa</taxon>
        <taxon>Nematoda</taxon>
        <taxon>Chromadorea</taxon>
        <taxon>Rhabditida</taxon>
        <taxon>Tylenchina</taxon>
        <taxon>Panagrolaimomorpha</taxon>
        <taxon>Strongyloidoidea</taxon>
        <taxon>Steinernematidae</taxon>
        <taxon>Steinernema</taxon>
    </lineage>
</organism>
<comment type="caution">
    <text evidence="2">The sequence shown here is derived from an EMBL/GenBank/DDBJ whole genome shotgun (WGS) entry which is preliminary data.</text>
</comment>
<keyword evidence="1" id="KW-0472">Membrane</keyword>